<protein>
    <submittedName>
        <fullName evidence="9">ZIP zinc transporter-domain-containing protein</fullName>
    </submittedName>
</protein>
<dbReference type="GO" id="GO:0046873">
    <property type="term" value="F:metal ion transmembrane transporter activity"/>
    <property type="evidence" value="ECO:0007669"/>
    <property type="project" value="InterPro"/>
</dbReference>
<evidence type="ECO:0000313" key="10">
    <source>
        <dbReference type="Proteomes" id="UP000193411"/>
    </source>
</evidence>
<feature type="transmembrane region" description="Helical" evidence="8">
    <location>
        <begin position="267"/>
        <end position="288"/>
    </location>
</feature>
<dbReference type="GO" id="GO:0006829">
    <property type="term" value="P:zinc ion transport"/>
    <property type="evidence" value="ECO:0007669"/>
    <property type="project" value="InterPro"/>
</dbReference>
<dbReference type="OrthoDB" id="19859at2759"/>
<evidence type="ECO:0000256" key="3">
    <source>
        <dbReference type="ARBA" id="ARBA00022692"/>
    </source>
</evidence>
<feature type="compositionally biased region" description="Basic and acidic residues" evidence="7">
    <location>
        <begin position="129"/>
        <end position="146"/>
    </location>
</feature>
<gene>
    <name evidence="9" type="ORF">BCR44DRAFT_1492525</name>
</gene>
<organism evidence="9 10">
    <name type="scientific">Catenaria anguillulae PL171</name>
    <dbReference type="NCBI Taxonomy" id="765915"/>
    <lineage>
        <taxon>Eukaryota</taxon>
        <taxon>Fungi</taxon>
        <taxon>Fungi incertae sedis</taxon>
        <taxon>Blastocladiomycota</taxon>
        <taxon>Blastocladiomycetes</taxon>
        <taxon>Blastocladiales</taxon>
        <taxon>Catenariaceae</taxon>
        <taxon>Catenaria</taxon>
    </lineage>
</organism>
<proteinExistence type="predicted"/>
<keyword evidence="5" id="KW-0333">Golgi apparatus</keyword>
<evidence type="ECO:0000256" key="1">
    <source>
        <dbReference type="ARBA" id="ARBA00004127"/>
    </source>
</evidence>
<comment type="subcellular location">
    <subcellularLocation>
        <location evidence="1">Endomembrane system</location>
        <topology evidence="1">Multi-pass membrane protein</topology>
    </subcellularLocation>
    <subcellularLocation>
        <location evidence="2">Golgi apparatus membrane</location>
    </subcellularLocation>
</comment>
<dbReference type="EMBL" id="MCFL01000003">
    <property type="protein sequence ID" value="ORZ40604.1"/>
    <property type="molecule type" value="Genomic_DNA"/>
</dbReference>
<keyword evidence="4 8" id="KW-1133">Transmembrane helix</keyword>
<evidence type="ECO:0000256" key="4">
    <source>
        <dbReference type="ARBA" id="ARBA00022989"/>
    </source>
</evidence>
<dbReference type="InterPro" id="IPR003689">
    <property type="entry name" value="ZIP"/>
</dbReference>
<evidence type="ECO:0000256" key="8">
    <source>
        <dbReference type="SAM" id="Phobius"/>
    </source>
</evidence>
<dbReference type="GO" id="GO:0000139">
    <property type="term" value="C:Golgi membrane"/>
    <property type="evidence" value="ECO:0007669"/>
    <property type="project" value="UniProtKB-SubCell"/>
</dbReference>
<sequence>MAASFGRLLALAIAMFCASFFAGHLPLSVTLSERAMAFTTVFGAGMIVGTALVVILPEGVETLAASQAQKTRVESNQSGHQHRKRDSRLAEKAVPELSPRSPWPQPLPAETTPSPPNPPPATAPATGGSDHDHDHEHEHEHEEPRLNRMIGTSLLVGGPSYSSASGQSVLAATIGLVIHSFSDGVAMGAASAAALPALETAVFLAILLHKGPSAFGLTTYLMHHGTVSTRRIRSHLLAFSLAAPLAAITTFLALRGGGGNDRDIAKWTGLLLLFSAGSFLYVATVHVLPEVLARRGGHLSAGQVAAMVVGMMVPILIQVDHHH</sequence>
<feature type="transmembrane region" description="Helical" evidence="8">
    <location>
        <begin position="234"/>
        <end position="255"/>
    </location>
</feature>
<feature type="compositionally biased region" description="Polar residues" evidence="7">
    <location>
        <begin position="67"/>
        <end position="79"/>
    </location>
</feature>
<dbReference type="PANTHER" id="PTHR16133:SF0">
    <property type="entry name" value="ZINC_IRON REGULATED TRANSPORTER-RELATED PROTEIN 102B, ISOFORM E"/>
    <property type="match status" value="1"/>
</dbReference>
<dbReference type="Proteomes" id="UP000193411">
    <property type="component" value="Unassembled WGS sequence"/>
</dbReference>
<reference evidence="9 10" key="1">
    <citation type="submission" date="2016-07" db="EMBL/GenBank/DDBJ databases">
        <title>Pervasive Adenine N6-methylation of Active Genes in Fungi.</title>
        <authorList>
            <consortium name="DOE Joint Genome Institute"/>
            <person name="Mondo S.J."/>
            <person name="Dannebaum R.O."/>
            <person name="Kuo R.C."/>
            <person name="Labutti K."/>
            <person name="Haridas S."/>
            <person name="Kuo A."/>
            <person name="Salamov A."/>
            <person name="Ahrendt S.R."/>
            <person name="Lipzen A."/>
            <person name="Sullivan W."/>
            <person name="Andreopoulos W.B."/>
            <person name="Clum A."/>
            <person name="Lindquist E."/>
            <person name="Daum C."/>
            <person name="Ramamoorthy G.K."/>
            <person name="Gryganskyi A."/>
            <person name="Culley D."/>
            <person name="Magnuson J.K."/>
            <person name="James T.Y."/>
            <person name="O'Malley M.A."/>
            <person name="Stajich J.E."/>
            <person name="Spatafora J.W."/>
            <person name="Visel A."/>
            <person name="Grigoriev I.V."/>
        </authorList>
    </citation>
    <scope>NUCLEOTIDE SEQUENCE [LARGE SCALE GENOMIC DNA]</scope>
    <source>
        <strain evidence="9 10">PL171</strain>
    </source>
</reference>
<feature type="region of interest" description="Disordered" evidence="7">
    <location>
        <begin position="67"/>
        <end position="147"/>
    </location>
</feature>
<dbReference type="STRING" id="765915.A0A1Y2I311"/>
<feature type="compositionally biased region" description="Pro residues" evidence="7">
    <location>
        <begin position="101"/>
        <end position="122"/>
    </location>
</feature>
<evidence type="ECO:0000256" key="2">
    <source>
        <dbReference type="ARBA" id="ARBA00004394"/>
    </source>
</evidence>
<dbReference type="PANTHER" id="PTHR16133">
    <property type="entry name" value="SOLUTE CARRIER FAMILY 39 ZINC TRANSPORTER , MEMBER 9-RELATED"/>
    <property type="match status" value="1"/>
</dbReference>
<feature type="transmembrane region" description="Helical" evidence="8">
    <location>
        <begin position="38"/>
        <end position="56"/>
    </location>
</feature>
<keyword evidence="6 8" id="KW-0472">Membrane</keyword>
<keyword evidence="3 8" id="KW-0812">Transmembrane</keyword>
<feature type="transmembrane region" description="Helical" evidence="8">
    <location>
        <begin position="300"/>
        <end position="319"/>
    </location>
</feature>
<dbReference type="Pfam" id="PF02535">
    <property type="entry name" value="Zip"/>
    <property type="match status" value="1"/>
</dbReference>
<dbReference type="InterPro" id="IPR045891">
    <property type="entry name" value="ZIP9"/>
</dbReference>
<evidence type="ECO:0000256" key="5">
    <source>
        <dbReference type="ARBA" id="ARBA00023034"/>
    </source>
</evidence>
<dbReference type="AlphaFoldDB" id="A0A1Y2I311"/>
<evidence type="ECO:0000256" key="7">
    <source>
        <dbReference type="SAM" id="MobiDB-lite"/>
    </source>
</evidence>
<evidence type="ECO:0000313" key="9">
    <source>
        <dbReference type="EMBL" id="ORZ40604.1"/>
    </source>
</evidence>
<accession>A0A1Y2I311</accession>
<comment type="caution">
    <text evidence="9">The sequence shown here is derived from an EMBL/GenBank/DDBJ whole genome shotgun (WGS) entry which is preliminary data.</text>
</comment>
<name>A0A1Y2I311_9FUNG</name>
<keyword evidence="10" id="KW-1185">Reference proteome</keyword>
<evidence type="ECO:0000256" key="6">
    <source>
        <dbReference type="ARBA" id="ARBA00023136"/>
    </source>
</evidence>